<dbReference type="Gene3D" id="3.40.50.300">
    <property type="entry name" value="P-loop containing nucleotide triphosphate hydrolases"/>
    <property type="match status" value="1"/>
</dbReference>
<dbReference type="GO" id="GO:0005829">
    <property type="term" value="C:cytosol"/>
    <property type="evidence" value="ECO:0007669"/>
    <property type="project" value="TreeGrafter"/>
</dbReference>
<keyword evidence="3" id="KW-0547">Nucleotide-binding</keyword>
<keyword evidence="1" id="KW-0004">4Fe-4S</keyword>
<evidence type="ECO:0000256" key="6">
    <source>
        <dbReference type="ARBA" id="ARBA00023014"/>
    </source>
</evidence>
<keyword evidence="6" id="KW-0411">Iron-sulfur</keyword>
<evidence type="ECO:0000256" key="4">
    <source>
        <dbReference type="ARBA" id="ARBA00022840"/>
    </source>
</evidence>
<dbReference type="AlphaFoldDB" id="A0AAV2PUI5"/>
<accession>A0AAV2PUI5</accession>
<sequence length="311" mass="33589">MSSVRDIEDIGECPSESGEAGKAKVCDGCPGQQLCLSEENAVDPDQATLDVRLRAIKHKILILSGKGGVGKSSIAVVLAHLLSQKSSKGVGVLDVDICGPSIPTLLGVANQPVLETQWGWKPVISPEGNIKCLSVGSLLSSDSQAVIWRGPRKTAMIKRMIKNTFNKLIDYSVVDTISEVFSRTLMIVRFISLTDPTKLLMTNSLIILNNGVVSREIRFCQKMKVPVLGIVENMSGFSCPCCNEITPIFSAGAGEYLSNKYGVPFLGCVPLDLKLSSNTQISQNIMEIQSMSPAFESINTILKKILDNICK</sequence>
<dbReference type="GO" id="GO:0016226">
    <property type="term" value="P:iron-sulfur cluster assembly"/>
    <property type="evidence" value="ECO:0007669"/>
    <property type="project" value="InterPro"/>
</dbReference>
<dbReference type="PANTHER" id="PTHR23264">
    <property type="entry name" value="NUCLEOTIDE-BINDING PROTEIN NBP35 YEAST -RELATED"/>
    <property type="match status" value="1"/>
</dbReference>
<evidence type="ECO:0000256" key="2">
    <source>
        <dbReference type="ARBA" id="ARBA00022723"/>
    </source>
</evidence>
<dbReference type="GO" id="GO:0051539">
    <property type="term" value="F:4 iron, 4 sulfur cluster binding"/>
    <property type="evidence" value="ECO:0007669"/>
    <property type="project" value="UniProtKB-KW"/>
</dbReference>
<keyword evidence="2" id="KW-0479">Metal-binding</keyword>
<dbReference type="GO" id="GO:0140663">
    <property type="term" value="F:ATP-dependent FeS chaperone activity"/>
    <property type="evidence" value="ECO:0007669"/>
    <property type="project" value="InterPro"/>
</dbReference>
<keyword evidence="5" id="KW-0408">Iron</keyword>
<evidence type="ECO:0000256" key="3">
    <source>
        <dbReference type="ARBA" id="ARBA00022741"/>
    </source>
</evidence>
<comment type="caution">
    <text evidence="8">The sequence shown here is derived from an EMBL/GenBank/DDBJ whole genome shotgun (WGS) entry which is preliminary data.</text>
</comment>
<dbReference type="CDD" id="cd02037">
    <property type="entry name" value="Mrp_NBP35"/>
    <property type="match status" value="1"/>
</dbReference>
<reference evidence="8 9" key="1">
    <citation type="submission" date="2024-05" db="EMBL/GenBank/DDBJ databases">
        <authorList>
            <person name="Wallberg A."/>
        </authorList>
    </citation>
    <scope>NUCLEOTIDE SEQUENCE [LARGE SCALE GENOMIC DNA]</scope>
</reference>
<dbReference type="SUPFAM" id="SSF52540">
    <property type="entry name" value="P-loop containing nucleoside triphosphate hydrolases"/>
    <property type="match status" value="1"/>
</dbReference>
<organism evidence="8 9">
    <name type="scientific">Meganyctiphanes norvegica</name>
    <name type="common">Northern krill</name>
    <name type="synonym">Thysanopoda norvegica</name>
    <dbReference type="NCBI Taxonomy" id="48144"/>
    <lineage>
        <taxon>Eukaryota</taxon>
        <taxon>Metazoa</taxon>
        <taxon>Ecdysozoa</taxon>
        <taxon>Arthropoda</taxon>
        <taxon>Crustacea</taxon>
        <taxon>Multicrustacea</taxon>
        <taxon>Malacostraca</taxon>
        <taxon>Eumalacostraca</taxon>
        <taxon>Eucarida</taxon>
        <taxon>Euphausiacea</taxon>
        <taxon>Euphausiidae</taxon>
        <taxon>Meganyctiphanes</taxon>
    </lineage>
</organism>
<dbReference type="PANTHER" id="PTHR23264:SF21">
    <property type="entry name" value="NUCLEOTIDE BINDING PROTEIN 1-LIKE PROTEIN"/>
    <property type="match status" value="1"/>
</dbReference>
<proteinExistence type="predicted"/>
<dbReference type="InterPro" id="IPR027417">
    <property type="entry name" value="P-loop_NTPase"/>
</dbReference>
<protein>
    <recommendedName>
        <fullName evidence="10">Cytosolic Fe-S cluster assembly factor NUBP1 homolog</fullName>
    </recommendedName>
</protein>
<evidence type="ECO:0000256" key="5">
    <source>
        <dbReference type="ARBA" id="ARBA00023004"/>
    </source>
</evidence>
<evidence type="ECO:0000256" key="7">
    <source>
        <dbReference type="SAM" id="MobiDB-lite"/>
    </source>
</evidence>
<dbReference type="EMBL" id="CAXKWB010001171">
    <property type="protein sequence ID" value="CAL4063548.1"/>
    <property type="molecule type" value="Genomic_DNA"/>
</dbReference>
<dbReference type="Proteomes" id="UP001497623">
    <property type="component" value="Unassembled WGS sequence"/>
</dbReference>
<dbReference type="GO" id="GO:0005524">
    <property type="term" value="F:ATP binding"/>
    <property type="evidence" value="ECO:0007669"/>
    <property type="project" value="UniProtKB-KW"/>
</dbReference>
<keyword evidence="9" id="KW-1185">Reference proteome</keyword>
<name>A0AAV2PUI5_MEGNR</name>
<feature type="region of interest" description="Disordered" evidence="7">
    <location>
        <begin position="1"/>
        <end position="22"/>
    </location>
</feature>
<evidence type="ECO:0008006" key="10">
    <source>
        <dbReference type="Google" id="ProtNLM"/>
    </source>
</evidence>
<evidence type="ECO:0000313" key="8">
    <source>
        <dbReference type="EMBL" id="CAL4063548.1"/>
    </source>
</evidence>
<dbReference type="InterPro" id="IPR033756">
    <property type="entry name" value="YlxH/NBP35"/>
</dbReference>
<keyword evidence="4" id="KW-0067">ATP-binding</keyword>
<dbReference type="GO" id="GO:0046872">
    <property type="term" value="F:metal ion binding"/>
    <property type="evidence" value="ECO:0007669"/>
    <property type="project" value="UniProtKB-KW"/>
</dbReference>
<dbReference type="InterPro" id="IPR019591">
    <property type="entry name" value="Mrp/NBP35_ATP-bd"/>
</dbReference>
<gene>
    <name evidence="8" type="ORF">MNOR_LOCUS3448</name>
</gene>
<feature type="non-terminal residue" evidence="8">
    <location>
        <position position="311"/>
    </location>
</feature>
<evidence type="ECO:0000313" key="9">
    <source>
        <dbReference type="Proteomes" id="UP001497623"/>
    </source>
</evidence>
<evidence type="ECO:0000256" key="1">
    <source>
        <dbReference type="ARBA" id="ARBA00022485"/>
    </source>
</evidence>
<dbReference type="Pfam" id="PF10609">
    <property type="entry name" value="ParA"/>
    <property type="match status" value="1"/>
</dbReference>